<protein>
    <recommendedName>
        <fullName evidence="4">CsbD-like domain-containing protein</fullName>
    </recommendedName>
</protein>
<reference evidence="2" key="2">
    <citation type="submission" date="2020-02" db="EMBL/GenBank/DDBJ databases">
        <authorList>
            <person name="Gilchrist C.L.M."/>
            <person name="Chooi Y.-H."/>
        </authorList>
    </citation>
    <scope>NUCLEOTIDE SEQUENCE</scope>
    <source>
        <strain evidence="2">MST-FP2251</strain>
    </source>
</reference>
<dbReference type="EMBL" id="VCAU01000015">
    <property type="protein sequence ID" value="KAF9891893.1"/>
    <property type="molecule type" value="Genomic_DNA"/>
</dbReference>
<keyword evidence="3" id="KW-1185">Reference proteome</keyword>
<organism evidence="2 3">
    <name type="scientific">Aspergillus nanangensis</name>
    <dbReference type="NCBI Taxonomy" id="2582783"/>
    <lineage>
        <taxon>Eukaryota</taxon>
        <taxon>Fungi</taxon>
        <taxon>Dikarya</taxon>
        <taxon>Ascomycota</taxon>
        <taxon>Pezizomycotina</taxon>
        <taxon>Eurotiomycetes</taxon>
        <taxon>Eurotiomycetidae</taxon>
        <taxon>Eurotiales</taxon>
        <taxon>Aspergillaceae</taxon>
        <taxon>Aspergillus</taxon>
        <taxon>Aspergillus subgen. Circumdati</taxon>
    </lineage>
</organism>
<dbReference type="AlphaFoldDB" id="A0AAD4CT03"/>
<feature type="compositionally biased region" description="Polar residues" evidence="1">
    <location>
        <begin position="70"/>
        <end position="81"/>
    </location>
</feature>
<gene>
    <name evidence="2" type="ORF">FE257_002856</name>
</gene>
<accession>A0AAD4CT03</accession>
<sequence length="171" mass="18122">MSTGKSYIDQATGMAQRAMGAVTGDSSQQIEGEATRTQAEQENLDSHTTAKLGPITADPNTGAVAHDNSQRATGSWDQTVGSAKESVGNMLGNEELRRAGVEQNARGKGVEAEGQLRDYGDGVQDRVKGGVGKAVAAATGDREQEEKWTKMHDEGKVLQRGAEADMQKRFG</sequence>
<evidence type="ECO:0000313" key="2">
    <source>
        <dbReference type="EMBL" id="KAF9891893.1"/>
    </source>
</evidence>
<dbReference type="PANTHER" id="PTHR40460:SF1">
    <property type="entry name" value="CSBD-LIKE DOMAIN-CONTAINING PROTEIN"/>
    <property type="match status" value="1"/>
</dbReference>
<evidence type="ECO:0000256" key="1">
    <source>
        <dbReference type="SAM" id="MobiDB-lite"/>
    </source>
</evidence>
<feature type="compositionally biased region" description="Polar residues" evidence="1">
    <location>
        <begin position="24"/>
        <end position="49"/>
    </location>
</feature>
<name>A0AAD4CT03_ASPNN</name>
<feature type="compositionally biased region" description="Basic and acidic residues" evidence="1">
    <location>
        <begin position="108"/>
        <end position="128"/>
    </location>
</feature>
<dbReference type="Proteomes" id="UP001194746">
    <property type="component" value="Unassembled WGS sequence"/>
</dbReference>
<evidence type="ECO:0008006" key="4">
    <source>
        <dbReference type="Google" id="ProtNLM"/>
    </source>
</evidence>
<dbReference type="PANTHER" id="PTHR40460">
    <property type="entry name" value="CHROMOSOME 1, WHOLE GENOME SHOTGUN SEQUENCE"/>
    <property type="match status" value="1"/>
</dbReference>
<dbReference type="SUPFAM" id="SSF69047">
    <property type="entry name" value="Hypothetical protein YjbJ"/>
    <property type="match status" value="1"/>
</dbReference>
<feature type="compositionally biased region" description="Basic and acidic residues" evidence="1">
    <location>
        <begin position="140"/>
        <end position="171"/>
    </location>
</feature>
<dbReference type="InterPro" id="IPR036629">
    <property type="entry name" value="YjbJ_sf"/>
</dbReference>
<proteinExistence type="predicted"/>
<comment type="caution">
    <text evidence="2">The sequence shown here is derived from an EMBL/GenBank/DDBJ whole genome shotgun (WGS) entry which is preliminary data.</text>
</comment>
<evidence type="ECO:0000313" key="3">
    <source>
        <dbReference type="Proteomes" id="UP001194746"/>
    </source>
</evidence>
<reference evidence="2" key="1">
    <citation type="journal article" date="2019" name="Beilstein J. Org. Chem.">
        <title>Nanangenines: drimane sesquiterpenoids as the dominant metabolite cohort of a novel Australian fungus, Aspergillus nanangensis.</title>
        <authorList>
            <person name="Lacey H.J."/>
            <person name="Gilchrist C.L.M."/>
            <person name="Crombie A."/>
            <person name="Kalaitzis J.A."/>
            <person name="Vuong D."/>
            <person name="Rutledge P.J."/>
            <person name="Turner P."/>
            <person name="Pitt J.I."/>
            <person name="Lacey E."/>
            <person name="Chooi Y.H."/>
            <person name="Piggott A.M."/>
        </authorList>
    </citation>
    <scope>NUCLEOTIDE SEQUENCE</scope>
    <source>
        <strain evidence="2">MST-FP2251</strain>
    </source>
</reference>
<feature type="region of interest" description="Disordered" evidence="1">
    <location>
        <begin position="18"/>
        <end position="171"/>
    </location>
</feature>